<comment type="caution">
    <text evidence="3">The sequence shown here is derived from an EMBL/GenBank/DDBJ whole genome shotgun (WGS) entry which is preliminary data.</text>
</comment>
<dbReference type="Gene3D" id="3.40.50.720">
    <property type="entry name" value="NAD(P)-binding Rossmann-like Domain"/>
    <property type="match status" value="1"/>
</dbReference>
<evidence type="ECO:0000313" key="3">
    <source>
        <dbReference type="EMBL" id="GAA4305319.1"/>
    </source>
</evidence>
<accession>A0ABP8FJK5</accession>
<evidence type="ECO:0000259" key="1">
    <source>
        <dbReference type="Pfam" id="PF01408"/>
    </source>
</evidence>
<dbReference type="InterPro" id="IPR036291">
    <property type="entry name" value="NAD(P)-bd_dom_sf"/>
</dbReference>
<dbReference type="InterPro" id="IPR055170">
    <property type="entry name" value="GFO_IDH_MocA-like_dom"/>
</dbReference>
<feature type="domain" description="GFO/IDH/MocA-like oxidoreductase" evidence="2">
    <location>
        <begin position="132"/>
        <end position="248"/>
    </location>
</feature>
<dbReference type="Pfam" id="PF01408">
    <property type="entry name" value="GFO_IDH_MocA"/>
    <property type="match status" value="1"/>
</dbReference>
<dbReference type="InterPro" id="IPR000683">
    <property type="entry name" value="Gfo/Idh/MocA-like_OxRdtase_N"/>
</dbReference>
<dbReference type="Gene3D" id="3.30.360.10">
    <property type="entry name" value="Dihydrodipicolinate Reductase, domain 2"/>
    <property type="match status" value="1"/>
</dbReference>
<dbReference type="EMBL" id="BAABFN010000002">
    <property type="protein sequence ID" value="GAA4305319.1"/>
    <property type="molecule type" value="Genomic_DNA"/>
</dbReference>
<dbReference type="SUPFAM" id="SSF51735">
    <property type="entry name" value="NAD(P)-binding Rossmann-fold domains"/>
    <property type="match status" value="1"/>
</dbReference>
<protein>
    <submittedName>
        <fullName evidence="3">Gfo/Idh/MocA family oxidoreductase</fullName>
    </submittedName>
</protein>
<name>A0ABP8FJK5_9BACT</name>
<organism evidence="3 4">
    <name type="scientific">Compostibacter hankyongensis</name>
    <dbReference type="NCBI Taxonomy" id="1007089"/>
    <lineage>
        <taxon>Bacteria</taxon>
        <taxon>Pseudomonadati</taxon>
        <taxon>Bacteroidota</taxon>
        <taxon>Chitinophagia</taxon>
        <taxon>Chitinophagales</taxon>
        <taxon>Chitinophagaceae</taxon>
        <taxon>Compostibacter</taxon>
    </lineage>
</organism>
<gene>
    <name evidence="3" type="ORF">GCM10023143_10500</name>
</gene>
<reference evidence="4" key="1">
    <citation type="journal article" date="2019" name="Int. J. Syst. Evol. Microbiol.">
        <title>The Global Catalogue of Microorganisms (GCM) 10K type strain sequencing project: providing services to taxonomists for standard genome sequencing and annotation.</title>
        <authorList>
            <consortium name="The Broad Institute Genomics Platform"/>
            <consortium name="The Broad Institute Genome Sequencing Center for Infectious Disease"/>
            <person name="Wu L."/>
            <person name="Ma J."/>
        </authorList>
    </citation>
    <scope>NUCLEOTIDE SEQUENCE [LARGE SCALE GENOMIC DNA]</scope>
    <source>
        <strain evidence="4">JCM 17664</strain>
    </source>
</reference>
<dbReference type="InterPro" id="IPR051317">
    <property type="entry name" value="Gfo/Idh/MocA_oxidoreduct"/>
</dbReference>
<dbReference type="Proteomes" id="UP001501207">
    <property type="component" value="Unassembled WGS sequence"/>
</dbReference>
<dbReference type="SUPFAM" id="SSF55347">
    <property type="entry name" value="Glyceraldehyde-3-phosphate dehydrogenase-like, C-terminal domain"/>
    <property type="match status" value="1"/>
</dbReference>
<sequence>MRQLKIGFIGCGDVAELHYQGLSSCSGAELGGIYDTHTGLMHKRARQWGVTAFDSLEDMLREKQIDAVFVLTPAERHYTHVMAALEAGKHVLVEKPVADEMQQIEEMEKLAAARGLHCMPAHNYIYAPDMYRLKKNIAEGNLGQIAVSWILYHIRHSEELCRRYPGIIHQIGTHLLYAHRYLFGAPVSMSARTTRLLYPHLQRDDQAIITLTMPDGSMSNLFASFAVSDHSTNPWSFVVKVLGTKGSVQLSWQDVVLDRALGTLSQSYGRYEETYEHEIRYFIQECILSGRPPLSTLQDARAVLQLVHEAEQDAENHKRSL</sequence>
<feature type="domain" description="Gfo/Idh/MocA-like oxidoreductase N-terminal" evidence="1">
    <location>
        <begin position="4"/>
        <end position="121"/>
    </location>
</feature>
<dbReference type="RefSeq" id="WP_344976571.1">
    <property type="nucleotide sequence ID" value="NZ_BAABFN010000002.1"/>
</dbReference>
<dbReference type="Pfam" id="PF22725">
    <property type="entry name" value="GFO_IDH_MocA_C3"/>
    <property type="match status" value="1"/>
</dbReference>
<evidence type="ECO:0000259" key="2">
    <source>
        <dbReference type="Pfam" id="PF22725"/>
    </source>
</evidence>
<dbReference type="PANTHER" id="PTHR43708:SF8">
    <property type="entry name" value="OXIDOREDUCTASE"/>
    <property type="match status" value="1"/>
</dbReference>
<keyword evidence="4" id="KW-1185">Reference proteome</keyword>
<dbReference type="PANTHER" id="PTHR43708">
    <property type="entry name" value="CONSERVED EXPRESSED OXIDOREDUCTASE (EUROFUNG)"/>
    <property type="match status" value="1"/>
</dbReference>
<proteinExistence type="predicted"/>
<evidence type="ECO:0000313" key="4">
    <source>
        <dbReference type="Proteomes" id="UP001501207"/>
    </source>
</evidence>